<organism evidence="2 3">
    <name type="scientific">Fertoeibacter niger</name>
    <dbReference type="NCBI Taxonomy" id="2656921"/>
    <lineage>
        <taxon>Bacteria</taxon>
        <taxon>Pseudomonadati</taxon>
        <taxon>Pseudomonadota</taxon>
        <taxon>Alphaproteobacteria</taxon>
        <taxon>Rhodobacterales</taxon>
        <taxon>Paracoccaceae</taxon>
        <taxon>Fertoeibacter</taxon>
    </lineage>
</organism>
<name>A0A8X8GZE8_9RHOB</name>
<evidence type="ECO:0000313" key="3">
    <source>
        <dbReference type="Proteomes" id="UP000484076"/>
    </source>
</evidence>
<keyword evidence="3" id="KW-1185">Reference proteome</keyword>
<protein>
    <recommendedName>
        <fullName evidence="4">Lipoprotein</fullName>
    </recommendedName>
</protein>
<evidence type="ECO:0008006" key="4">
    <source>
        <dbReference type="Google" id="ProtNLM"/>
    </source>
</evidence>
<sequence length="136" mass="15470">MRLMLLLLPLLLAACLTPGPANKDRITTLLEGRRVFFDQDGAETIAEADRRQQVWNADGTTLRSNMGLFGGDVAGRWTTRNDLYCTMLGYQTEWICYRVTLSDKGRRIRFSEVVDDIGDVIFWRNDYRGTFADAAP</sequence>
<evidence type="ECO:0000313" key="2">
    <source>
        <dbReference type="EMBL" id="NUB44050.1"/>
    </source>
</evidence>
<accession>A0A8X8GZE8</accession>
<proteinExistence type="predicted"/>
<dbReference type="RefSeq" id="WP_152824718.1">
    <property type="nucleotide sequence ID" value="NZ_WHUT02000003.1"/>
</dbReference>
<feature type="chain" id="PRO_5036446561" description="Lipoprotein" evidence="1">
    <location>
        <begin position="24"/>
        <end position="136"/>
    </location>
</feature>
<gene>
    <name evidence="2" type="ORF">GEU84_006635</name>
</gene>
<evidence type="ECO:0000256" key="1">
    <source>
        <dbReference type="SAM" id="SignalP"/>
    </source>
</evidence>
<reference evidence="2" key="1">
    <citation type="submission" date="2020-05" db="EMBL/GenBank/DDBJ databases">
        <title>Fertoebacter nigrum gen. nov., sp. nov., a new member of the family Rhodobacteraceae.</title>
        <authorList>
            <person name="Szuroczki S."/>
            <person name="Abbaszade G."/>
            <person name="Buni D."/>
            <person name="Schumann P."/>
            <person name="Toth E."/>
        </authorList>
    </citation>
    <scope>NUCLEOTIDE SEQUENCE</scope>
    <source>
        <strain evidence="2">RG-N-1a</strain>
    </source>
</reference>
<dbReference type="PROSITE" id="PS51257">
    <property type="entry name" value="PROKAR_LIPOPROTEIN"/>
    <property type="match status" value="1"/>
</dbReference>
<keyword evidence="1" id="KW-0732">Signal</keyword>
<dbReference type="AlphaFoldDB" id="A0A8X8GZE8"/>
<comment type="caution">
    <text evidence="2">The sequence shown here is derived from an EMBL/GenBank/DDBJ whole genome shotgun (WGS) entry which is preliminary data.</text>
</comment>
<dbReference type="Proteomes" id="UP000484076">
    <property type="component" value="Unassembled WGS sequence"/>
</dbReference>
<dbReference type="EMBL" id="WHUT02000003">
    <property type="protein sequence ID" value="NUB44050.1"/>
    <property type="molecule type" value="Genomic_DNA"/>
</dbReference>
<feature type="signal peptide" evidence="1">
    <location>
        <begin position="1"/>
        <end position="23"/>
    </location>
</feature>